<sequence length="454" mass="49944">MGLQHPLGERLRLVRPGHQQGKGRLGWSRQGLLAAAPPLTLAFPAGLFPSVLPDLPEVLQPVPRGGHHLPARPLLGQAVPADRRLVPQSCKQTRCTCPVKMRHVDPKRPHRQDLCGRCKGKRLSCDSTFRLFKKTANGFTTALDSAQTWYQKQQQKSRLAGTQMTASIGNDGIGLHCNKQHHFLHKILATSVICLLKNNLPSVSETVSDLQSVLLLPLKTHQYPPGWSSSSWVCYQSTDTPEGTIQDLSPTNIFPPDASVSGGEHLTEPVEVEEFEEDAALQQRISLNSKFSKEAFDDILAGFHIWINSDVETTLGETLRLFTLLGGAEAIVSKRTAVQTDTAHFPGRTLFSGSQVSETLKITNLYQKEAKGNDLNLNSLRYACELHSLEPVQAAQRALLPASLHSAPSECDSCMLTEQTCSYAGNTAVFTNGVAILEKRHTYRYCRSRISAET</sequence>
<proteinExistence type="predicted"/>
<organism evidence="1">
    <name type="scientific">Lamprotornis superbus</name>
    <dbReference type="NCBI Taxonomy" id="245042"/>
    <lineage>
        <taxon>Eukaryota</taxon>
        <taxon>Metazoa</taxon>
        <taxon>Chordata</taxon>
        <taxon>Craniata</taxon>
        <taxon>Vertebrata</taxon>
        <taxon>Euteleostomi</taxon>
        <taxon>Archelosauria</taxon>
        <taxon>Archosauria</taxon>
        <taxon>Dinosauria</taxon>
        <taxon>Saurischia</taxon>
        <taxon>Theropoda</taxon>
        <taxon>Coelurosauria</taxon>
        <taxon>Aves</taxon>
        <taxon>Neognathae</taxon>
        <taxon>Neoaves</taxon>
        <taxon>Telluraves</taxon>
        <taxon>Australaves</taxon>
        <taxon>Passeriformes</taxon>
        <taxon>Sturnidae</taxon>
        <taxon>Lamprotornis</taxon>
    </lineage>
</organism>
<keyword evidence="3" id="KW-1185">Reference proteome</keyword>
<dbReference type="AlphaFoldDB" id="A0A835U1Z0"/>
<gene>
    <name evidence="1" type="ORF">IHE44_000282</name>
    <name evidence="2" type="ORF">IHE44_0013009</name>
</gene>
<dbReference type="GO" id="GO:0005737">
    <property type="term" value="C:cytoplasm"/>
    <property type="evidence" value="ECO:0007669"/>
    <property type="project" value="TreeGrafter"/>
</dbReference>
<reference evidence="2 3" key="2">
    <citation type="journal article" date="2021" name="J. Hered.">
        <title>Feather Gene Expression Elucidates the Developmental Basis of Plumage Iridescence in African Starlings.</title>
        <authorList>
            <person name="Rubenstein D.R."/>
            <person name="Corvelo A."/>
            <person name="MacManes M.D."/>
            <person name="Maia R."/>
            <person name="Narzisi G."/>
            <person name="Rousaki A."/>
            <person name="Vandenabeele P."/>
            <person name="Shawkey M.D."/>
            <person name="Solomon J."/>
        </authorList>
    </citation>
    <scope>NUCLEOTIDE SEQUENCE [LARGE SCALE GENOMIC DNA]</scope>
    <source>
        <strain evidence="2">SS15</strain>
    </source>
</reference>
<reference evidence="1" key="1">
    <citation type="submission" date="2020-10" db="EMBL/GenBank/DDBJ databases">
        <title>Feather gene expression reveals the developmental basis of iridescence in African starlings.</title>
        <authorList>
            <person name="Rubenstein D.R."/>
        </authorList>
    </citation>
    <scope>NUCLEOTIDE SEQUENCE</scope>
    <source>
        <strain evidence="1">SS15</strain>
        <tissue evidence="1">Liver</tissue>
    </source>
</reference>
<dbReference type="Proteomes" id="UP000618051">
    <property type="component" value="Unassembled WGS sequence"/>
</dbReference>
<protein>
    <submittedName>
        <fullName evidence="1">Uncharacterized protein</fullName>
    </submittedName>
</protein>
<dbReference type="PANTHER" id="PTHR31054">
    <property type="entry name" value="ZYGOTE ARREST PROTEIN 1-LIKE ISOFORM X1"/>
    <property type="match status" value="1"/>
</dbReference>
<reference evidence="2" key="3">
    <citation type="submission" date="2022-01" db="EMBL/GenBank/DDBJ databases">
        <authorList>
            <person name="Rubenstein D.R."/>
        </authorList>
    </citation>
    <scope>NUCLEOTIDE SEQUENCE</scope>
    <source>
        <strain evidence="2">SS15</strain>
        <tissue evidence="2">Liver</tissue>
    </source>
</reference>
<dbReference type="OrthoDB" id="9885288at2759"/>
<dbReference type="EMBL" id="JADDUC020000006">
    <property type="protein sequence ID" value="KAI1238289.1"/>
    <property type="molecule type" value="Genomic_DNA"/>
</dbReference>
<dbReference type="GO" id="GO:0006412">
    <property type="term" value="P:translation"/>
    <property type="evidence" value="ECO:0007669"/>
    <property type="project" value="TreeGrafter"/>
</dbReference>
<name>A0A835U1Z0_9PASS</name>
<dbReference type="PANTHER" id="PTHR31054:SF6">
    <property type="entry name" value="ZYGOTE ARREST PROTEIN 1"/>
    <property type="match status" value="1"/>
</dbReference>
<dbReference type="EMBL" id="JADDUC010000002">
    <property type="protein sequence ID" value="KAG0136261.1"/>
    <property type="molecule type" value="Genomic_DNA"/>
</dbReference>
<dbReference type="InterPro" id="IPR026775">
    <property type="entry name" value="Zar1"/>
</dbReference>
<comment type="caution">
    <text evidence="1">The sequence shown here is derived from an EMBL/GenBank/DDBJ whole genome shotgun (WGS) entry which is preliminary data.</text>
</comment>
<accession>A0A835U1Z0</accession>
<evidence type="ECO:0000313" key="3">
    <source>
        <dbReference type="Proteomes" id="UP000618051"/>
    </source>
</evidence>
<evidence type="ECO:0000313" key="1">
    <source>
        <dbReference type="EMBL" id="KAG0136261.1"/>
    </source>
</evidence>
<evidence type="ECO:0000313" key="2">
    <source>
        <dbReference type="EMBL" id="KAI1238289.1"/>
    </source>
</evidence>